<dbReference type="Pfam" id="PF02470">
    <property type="entry name" value="MlaD"/>
    <property type="match status" value="1"/>
</dbReference>
<dbReference type="STRING" id="688270.Celal_2976"/>
<dbReference type="OrthoDB" id="9771725at2"/>
<dbReference type="EMBL" id="CP002453">
    <property type="protein sequence ID" value="ADV50252.1"/>
    <property type="molecule type" value="Genomic_DNA"/>
</dbReference>
<dbReference type="PANTHER" id="PTHR33371:SF4">
    <property type="entry name" value="INTERMEMBRANE PHOSPHOLIPID TRANSPORT SYSTEM BINDING PROTEIN MLAD"/>
    <property type="match status" value="1"/>
</dbReference>
<name>E6XEG2_CELAD</name>
<dbReference type="RefSeq" id="WP_013551715.1">
    <property type="nucleotide sequence ID" value="NC_014934.1"/>
</dbReference>
<accession>E6XEG2</accession>
<evidence type="ECO:0000256" key="1">
    <source>
        <dbReference type="SAM" id="Phobius"/>
    </source>
</evidence>
<gene>
    <name evidence="3" type="ordered locus">Celal_2976</name>
</gene>
<dbReference type="InterPro" id="IPR052336">
    <property type="entry name" value="MlaD_Phospholipid_Transporter"/>
</dbReference>
<feature type="domain" description="Mce/MlaD" evidence="2">
    <location>
        <begin position="40"/>
        <end position="117"/>
    </location>
</feature>
<keyword evidence="4" id="KW-1185">Reference proteome</keyword>
<evidence type="ECO:0000313" key="3">
    <source>
        <dbReference type="EMBL" id="ADV50252.1"/>
    </source>
</evidence>
<dbReference type="KEGG" id="cao:Celal_2976"/>
<sequence length="327" mass="35763">MEKSASEKIRLGLFVLIGSVLLILVIYMIGNKQNMFGNTFTLNVTFNNIRGLQNGNNVRYAGISIGTVKDIEMINDTTIQVGMLIDNKMQKHIKKNSIANIGSDGLVGSMIINIVPGVGEAPYVKSGDELKSFSNAATSDMLNTLNVTNENAALLTEQLLTITRSINGGKGTLGRLLNDTIMGDNLNQTVINLKYTSTDAQLTMRKLNALVATFDTKESVVGTLLGDSLSGAKIRSVLTHLENSSIEIEKTAKNLNTVAGRINDGDGAINYLSTDTTLVHQLQNSMKNVDEGVAKFNENMEALKHNFLTRGYFKKQERQKEKEEKNN</sequence>
<feature type="transmembrane region" description="Helical" evidence="1">
    <location>
        <begin position="12"/>
        <end position="30"/>
    </location>
</feature>
<reference evidence="3 4" key="1">
    <citation type="journal article" date="2010" name="Stand. Genomic Sci.">
        <title>Complete genome sequence of Cellulophaga algicola type strain (IC166).</title>
        <authorList>
            <person name="Abt B."/>
            <person name="Lu M."/>
            <person name="Misra M."/>
            <person name="Han C."/>
            <person name="Nolan M."/>
            <person name="Lucas S."/>
            <person name="Hammon N."/>
            <person name="Deshpande S."/>
            <person name="Cheng J.F."/>
            <person name="Tapia R."/>
            <person name="Goodwin L."/>
            <person name="Pitluck S."/>
            <person name="Liolios K."/>
            <person name="Pagani I."/>
            <person name="Ivanova N."/>
            <person name="Mavromatis K."/>
            <person name="Ovchinikova G."/>
            <person name="Pati A."/>
            <person name="Chen A."/>
            <person name="Palaniappan K."/>
            <person name="Land M."/>
            <person name="Hauser L."/>
            <person name="Chang Y.J."/>
            <person name="Jeffries C.D."/>
            <person name="Detter J.C."/>
            <person name="Brambilla E."/>
            <person name="Rohde M."/>
            <person name="Tindall B.J."/>
            <person name="Goker M."/>
            <person name="Woyke T."/>
            <person name="Bristow J."/>
            <person name="Eisen J.A."/>
            <person name="Markowitz V."/>
            <person name="Hugenholtz P."/>
            <person name="Kyrpides N.C."/>
            <person name="Klenk H.P."/>
            <person name="Lapidus A."/>
        </authorList>
    </citation>
    <scope>NUCLEOTIDE SEQUENCE [LARGE SCALE GENOMIC DNA]</scope>
    <source>
        <strain evidence="4">DSM 14237 / IC166 / ACAM 630</strain>
    </source>
</reference>
<dbReference type="HOGENOM" id="CLU_054524_0_0_10"/>
<keyword evidence="1" id="KW-1133">Transmembrane helix</keyword>
<proteinExistence type="predicted"/>
<dbReference type="eggNOG" id="COG1463">
    <property type="taxonomic scope" value="Bacteria"/>
</dbReference>
<keyword evidence="1" id="KW-0472">Membrane</keyword>
<evidence type="ECO:0000313" key="4">
    <source>
        <dbReference type="Proteomes" id="UP000008634"/>
    </source>
</evidence>
<keyword evidence="1" id="KW-0812">Transmembrane</keyword>
<dbReference type="Proteomes" id="UP000008634">
    <property type="component" value="Chromosome"/>
</dbReference>
<protein>
    <submittedName>
        <fullName evidence="3">Mammalian cell entry related domain protein</fullName>
    </submittedName>
</protein>
<evidence type="ECO:0000259" key="2">
    <source>
        <dbReference type="Pfam" id="PF02470"/>
    </source>
</evidence>
<dbReference type="AlphaFoldDB" id="E6XEG2"/>
<organism evidence="3 4">
    <name type="scientific">Cellulophaga algicola (strain DSM 14237 / IC166 / ACAM 630)</name>
    <dbReference type="NCBI Taxonomy" id="688270"/>
    <lineage>
        <taxon>Bacteria</taxon>
        <taxon>Pseudomonadati</taxon>
        <taxon>Bacteroidota</taxon>
        <taxon>Flavobacteriia</taxon>
        <taxon>Flavobacteriales</taxon>
        <taxon>Flavobacteriaceae</taxon>
        <taxon>Cellulophaga</taxon>
    </lineage>
</organism>
<dbReference type="PANTHER" id="PTHR33371">
    <property type="entry name" value="INTERMEMBRANE PHOSPHOLIPID TRANSPORT SYSTEM BINDING PROTEIN MLAD-RELATED"/>
    <property type="match status" value="1"/>
</dbReference>
<dbReference type="InterPro" id="IPR003399">
    <property type="entry name" value="Mce/MlaD"/>
</dbReference>